<dbReference type="CDD" id="cd00038">
    <property type="entry name" value="CAP_ED"/>
    <property type="match status" value="1"/>
</dbReference>
<evidence type="ECO:0000313" key="3">
    <source>
        <dbReference type="Proteomes" id="UP000480178"/>
    </source>
</evidence>
<gene>
    <name evidence="2" type="ORF">GXP67_18015</name>
</gene>
<dbReference type="EMBL" id="CP048222">
    <property type="protein sequence ID" value="QHT72069.1"/>
    <property type="molecule type" value="Genomic_DNA"/>
</dbReference>
<dbReference type="AlphaFoldDB" id="A0A6C0GV76"/>
<accession>A0A6C0GV76</accession>
<dbReference type="PROSITE" id="PS50042">
    <property type="entry name" value="CNMP_BINDING_3"/>
    <property type="match status" value="1"/>
</dbReference>
<organism evidence="2 3">
    <name type="scientific">Rhodocytophaga rosea</name>
    <dbReference type="NCBI Taxonomy" id="2704465"/>
    <lineage>
        <taxon>Bacteria</taxon>
        <taxon>Pseudomonadati</taxon>
        <taxon>Bacteroidota</taxon>
        <taxon>Cytophagia</taxon>
        <taxon>Cytophagales</taxon>
        <taxon>Rhodocytophagaceae</taxon>
        <taxon>Rhodocytophaga</taxon>
    </lineage>
</organism>
<dbReference type="Gene3D" id="2.60.120.10">
    <property type="entry name" value="Jelly Rolls"/>
    <property type="match status" value="1"/>
</dbReference>
<name>A0A6C0GV76_9BACT</name>
<dbReference type="Proteomes" id="UP000480178">
    <property type="component" value="Chromosome"/>
</dbReference>
<protein>
    <submittedName>
        <fullName evidence="2">Crp/Fnr family transcriptional regulator</fullName>
    </submittedName>
</protein>
<dbReference type="Pfam" id="PF00027">
    <property type="entry name" value="cNMP_binding"/>
    <property type="match status" value="1"/>
</dbReference>
<evidence type="ECO:0000259" key="1">
    <source>
        <dbReference type="PROSITE" id="PS50042"/>
    </source>
</evidence>
<feature type="domain" description="Cyclic nucleotide-binding" evidence="1">
    <location>
        <begin position="29"/>
        <end position="111"/>
    </location>
</feature>
<proteinExistence type="predicted"/>
<keyword evidence="3" id="KW-1185">Reference proteome</keyword>
<dbReference type="InterPro" id="IPR018490">
    <property type="entry name" value="cNMP-bd_dom_sf"/>
</dbReference>
<sequence length="181" mass="20815">MTHDIVSTIGQFSATEIALFEKHTTRETFNKNDILLNEGEICQSVYFVESGCFFQFQLNEITETIIDLHLPKEWVFNHQSIIAQSLSKTVIKAFSRSEVVKLSLSSLHHLIATSQAFLQFGRIFNQVNDRTYLFDNSLNPAQKYAYIQEAKPQIAQLFPIKMIASYLKMAPETLSRIRANY</sequence>
<dbReference type="KEGG" id="rhoz:GXP67_18015"/>
<evidence type="ECO:0000313" key="2">
    <source>
        <dbReference type="EMBL" id="QHT72069.1"/>
    </source>
</evidence>
<reference evidence="2 3" key="1">
    <citation type="submission" date="2020-01" db="EMBL/GenBank/DDBJ databases">
        <authorList>
            <person name="Kim M.K."/>
        </authorList>
    </citation>
    <scope>NUCLEOTIDE SEQUENCE [LARGE SCALE GENOMIC DNA]</scope>
    <source>
        <strain evidence="2 3">172606-1</strain>
    </source>
</reference>
<dbReference type="InterPro" id="IPR014710">
    <property type="entry name" value="RmlC-like_jellyroll"/>
</dbReference>
<dbReference type="InterPro" id="IPR000595">
    <property type="entry name" value="cNMP-bd_dom"/>
</dbReference>
<dbReference type="SUPFAM" id="SSF51206">
    <property type="entry name" value="cAMP-binding domain-like"/>
    <property type="match status" value="1"/>
</dbReference>